<dbReference type="Proteomes" id="UP000887013">
    <property type="component" value="Unassembled WGS sequence"/>
</dbReference>
<dbReference type="AlphaFoldDB" id="A0A8X6T228"/>
<feature type="region of interest" description="Disordered" evidence="1">
    <location>
        <begin position="117"/>
        <end position="144"/>
    </location>
</feature>
<protein>
    <submittedName>
        <fullName evidence="2">Uncharacterized protein</fullName>
    </submittedName>
</protein>
<name>A0A8X6T228_NEPPI</name>
<reference evidence="2" key="1">
    <citation type="submission" date="2020-08" db="EMBL/GenBank/DDBJ databases">
        <title>Multicomponent nature underlies the extraordinary mechanical properties of spider dragline silk.</title>
        <authorList>
            <person name="Kono N."/>
            <person name="Nakamura H."/>
            <person name="Mori M."/>
            <person name="Yoshida Y."/>
            <person name="Ohtoshi R."/>
            <person name="Malay A.D."/>
            <person name="Moran D.A.P."/>
            <person name="Tomita M."/>
            <person name="Numata K."/>
            <person name="Arakawa K."/>
        </authorList>
    </citation>
    <scope>NUCLEOTIDE SEQUENCE</scope>
</reference>
<gene>
    <name evidence="2" type="ORF">NPIL_542281</name>
</gene>
<evidence type="ECO:0000313" key="3">
    <source>
        <dbReference type="Proteomes" id="UP000887013"/>
    </source>
</evidence>
<dbReference type="EMBL" id="BMAW01000995">
    <property type="protein sequence ID" value="GFS72002.1"/>
    <property type="molecule type" value="Genomic_DNA"/>
</dbReference>
<organism evidence="2 3">
    <name type="scientific">Nephila pilipes</name>
    <name type="common">Giant wood spider</name>
    <name type="synonym">Nephila maculata</name>
    <dbReference type="NCBI Taxonomy" id="299642"/>
    <lineage>
        <taxon>Eukaryota</taxon>
        <taxon>Metazoa</taxon>
        <taxon>Ecdysozoa</taxon>
        <taxon>Arthropoda</taxon>
        <taxon>Chelicerata</taxon>
        <taxon>Arachnida</taxon>
        <taxon>Araneae</taxon>
        <taxon>Araneomorphae</taxon>
        <taxon>Entelegynae</taxon>
        <taxon>Araneoidea</taxon>
        <taxon>Nephilidae</taxon>
        <taxon>Nephila</taxon>
    </lineage>
</organism>
<evidence type="ECO:0000313" key="2">
    <source>
        <dbReference type="EMBL" id="GFS72002.1"/>
    </source>
</evidence>
<keyword evidence="3" id="KW-1185">Reference proteome</keyword>
<accession>A0A8X6T228</accession>
<comment type="caution">
    <text evidence="2">The sequence shown here is derived from an EMBL/GenBank/DDBJ whole genome shotgun (WGS) entry which is preliminary data.</text>
</comment>
<proteinExistence type="predicted"/>
<evidence type="ECO:0000256" key="1">
    <source>
        <dbReference type="SAM" id="MobiDB-lite"/>
    </source>
</evidence>
<sequence>MTECEDGAVVKAAFIEVIQFCLPHICMSCTSKECPYIYEVFGIVVELCRSGFRDDTFQQYIAIGLSFSNVCEKMSKRFRGENFWSRPETTRELLKELSDEENYVSEDEFENDYIEIQNQELTDTDRNEKDELSFESTDEEKNNT</sequence>
<feature type="compositionally biased region" description="Basic and acidic residues" evidence="1">
    <location>
        <begin position="123"/>
        <end position="132"/>
    </location>
</feature>